<evidence type="ECO:0000256" key="4">
    <source>
        <dbReference type="ARBA" id="ARBA00022833"/>
    </source>
</evidence>
<evidence type="ECO:0000259" key="7">
    <source>
        <dbReference type="PROSITE" id="PS50158"/>
    </source>
</evidence>
<dbReference type="PANTHER" id="PTHR47798">
    <property type="entry name" value="OS04G0555800 PROTEIN"/>
    <property type="match status" value="1"/>
</dbReference>
<feature type="domain" description="CCHC-type" evidence="7">
    <location>
        <begin position="148"/>
        <end position="163"/>
    </location>
</feature>
<dbReference type="PROSITE" id="PS50158">
    <property type="entry name" value="ZF_CCHC"/>
    <property type="match status" value="2"/>
</dbReference>
<feature type="region of interest" description="Disordered" evidence="6">
    <location>
        <begin position="1"/>
        <end position="63"/>
    </location>
</feature>
<feature type="domain" description="CCHC-type" evidence="7">
    <location>
        <begin position="121"/>
        <end position="136"/>
    </location>
</feature>
<dbReference type="SUPFAM" id="SSF57756">
    <property type="entry name" value="Retrovirus zinc finger-like domains"/>
    <property type="match status" value="2"/>
</dbReference>
<dbReference type="Pfam" id="PF00098">
    <property type="entry name" value="zf-CCHC"/>
    <property type="match status" value="2"/>
</dbReference>
<dbReference type="InterPro" id="IPR036875">
    <property type="entry name" value="Znf_CCHC_sf"/>
</dbReference>
<evidence type="ECO:0000256" key="1">
    <source>
        <dbReference type="ARBA" id="ARBA00022723"/>
    </source>
</evidence>
<dbReference type="InterPro" id="IPR025836">
    <property type="entry name" value="Zn_knuckle_CX2CX4HX4C"/>
</dbReference>
<evidence type="ECO:0000256" key="6">
    <source>
        <dbReference type="SAM" id="MobiDB-lite"/>
    </source>
</evidence>
<feature type="region of interest" description="Disordered" evidence="6">
    <location>
        <begin position="225"/>
        <end position="270"/>
    </location>
</feature>
<feature type="compositionally biased region" description="Basic residues" evidence="6">
    <location>
        <begin position="34"/>
        <end position="60"/>
    </location>
</feature>
<keyword evidence="2" id="KW-0677">Repeat</keyword>
<name>A0A0A9GGG0_ARUDO</name>
<keyword evidence="3 5" id="KW-0863">Zinc-finger</keyword>
<keyword evidence="4" id="KW-0862">Zinc</keyword>
<evidence type="ECO:0000256" key="2">
    <source>
        <dbReference type="ARBA" id="ARBA00022737"/>
    </source>
</evidence>
<dbReference type="AlphaFoldDB" id="A0A0A9GGG0"/>
<sequence length="270" mass="29773">MANQRQRLARKRFREANPDLCPPKPTPPADGTKKKSKKNKKSMFKKAKKGGGSGRSKHPLRVPGMRPGERCFICKSTDHVAKACPAKALWDKNKICLLCRERGHSLKNCPGKSEGNLKKFCYNCGESGHSLSKCPKPIENGGTKFASCFVCKQQGHLSKNCPENKHGIYPKGGCCKICGEVTHLAKHCLNKEKQDLISSRDDDITMEEQYQEGCAVLHGGDDLEDDFIEEEAKPTKSKKAKQAAGTGNDEKNANTKAKTKQAPKVIKFFG</sequence>
<dbReference type="Gene3D" id="4.10.60.10">
    <property type="entry name" value="Zinc finger, CCHC-type"/>
    <property type="match status" value="2"/>
</dbReference>
<keyword evidence="1" id="KW-0479">Metal-binding</keyword>
<accession>A0A0A9GGG0</accession>
<dbReference type="EMBL" id="GBRH01175362">
    <property type="protein sequence ID" value="JAE22534.1"/>
    <property type="molecule type" value="Transcribed_RNA"/>
</dbReference>
<dbReference type="PANTHER" id="PTHR47798:SF2">
    <property type="entry name" value="CCHC-TYPE DOMAIN-CONTAINING PROTEIN"/>
    <property type="match status" value="1"/>
</dbReference>
<reference evidence="8" key="2">
    <citation type="journal article" date="2015" name="Data Brief">
        <title>Shoot transcriptome of the giant reed, Arundo donax.</title>
        <authorList>
            <person name="Barrero R.A."/>
            <person name="Guerrero F.D."/>
            <person name="Moolhuijzen P."/>
            <person name="Goolsby J.A."/>
            <person name="Tidwell J."/>
            <person name="Bellgard S.E."/>
            <person name="Bellgard M.I."/>
        </authorList>
    </citation>
    <scope>NUCLEOTIDE SEQUENCE</scope>
    <source>
        <tissue evidence="8">Shoot tissue taken approximately 20 cm above the soil surface</tissue>
    </source>
</reference>
<organism evidence="8">
    <name type="scientific">Arundo donax</name>
    <name type="common">Giant reed</name>
    <name type="synonym">Donax arundinaceus</name>
    <dbReference type="NCBI Taxonomy" id="35708"/>
    <lineage>
        <taxon>Eukaryota</taxon>
        <taxon>Viridiplantae</taxon>
        <taxon>Streptophyta</taxon>
        <taxon>Embryophyta</taxon>
        <taxon>Tracheophyta</taxon>
        <taxon>Spermatophyta</taxon>
        <taxon>Magnoliopsida</taxon>
        <taxon>Liliopsida</taxon>
        <taxon>Poales</taxon>
        <taxon>Poaceae</taxon>
        <taxon>PACMAD clade</taxon>
        <taxon>Arundinoideae</taxon>
        <taxon>Arundineae</taxon>
        <taxon>Arundo</taxon>
    </lineage>
</organism>
<evidence type="ECO:0000313" key="8">
    <source>
        <dbReference type="EMBL" id="JAE22534.1"/>
    </source>
</evidence>
<reference evidence="8" key="1">
    <citation type="submission" date="2014-09" db="EMBL/GenBank/DDBJ databases">
        <authorList>
            <person name="Magalhaes I.L.F."/>
            <person name="Oliveira U."/>
            <person name="Santos F.R."/>
            <person name="Vidigal T.H.D.A."/>
            <person name="Brescovit A.D."/>
            <person name="Santos A.J."/>
        </authorList>
    </citation>
    <scope>NUCLEOTIDE SEQUENCE</scope>
    <source>
        <tissue evidence="8">Shoot tissue taken approximately 20 cm above the soil surface</tissue>
    </source>
</reference>
<proteinExistence type="predicted"/>
<evidence type="ECO:0000256" key="3">
    <source>
        <dbReference type="ARBA" id="ARBA00022771"/>
    </source>
</evidence>
<dbReference type="GO" id="GO:0008270">
    <property type="term" value="F:zinc ion binding"/>
    <property type="evidence" value="ECO:0007669"/>
    <property type="project" value="UniProtKB-KW"/>
</dbReference>
<dbReference type="SMART" id="SM00343">
    <property type="entry name" value="ZnF_C2HC"/>
    <property type="match status" value="5"/>
</dbReference>
<evidence type="ECO:0000256" key="5">
    <source>
        <dbReference type="PROSITE-ProRule" id="PRU00047"/>
    </source>
</evidence>
<dbReference type="GO" id="GO:0003676">
    <property type="term" value="F:nucleic acid binding"/>
    <property type="evidence" value="ECO:0007669"/>
    <property type="project" value="InterPro"/>
</dbReference>
<dbReference type="FunFam" id="4.10.60.10:FF:000091">
    <property type="entry name" value="Zinc finger CCHC-type-containing 9"/>
    <property type="match status" value="1"/>
</dbReference>
<protein>
    <recommendedName>
        <fullName evidence="7">CCHC-type domain-containing protein</fullName>
    </recommendedName>
</protein>
<dbReference type="Pfam" id="PF14392">
    <property type="entry name" value="zf-CCHC_4"/>
    <property type="match status" value="3"/>
</dbReference>
<dbReference type="InterPro" id="IPR001878">
    <property type="entry name" value="Znf_CCHC"/>
</dbReference>